<name>A0A2X0IAQ9_9ACTN</name>
<dbReference type="GO" id="GO:0004252">
    <property type="term" value="F:serine-type endopeptidase activity"/>
    <property type="evidence" value="ECO:0007669"/>
    <property type="project" value="InterPro"/>
</dbReference>
<dbReference type="AlphaFoldDB" id="A0A2X0IAQ9"/>
<dbReference type="InterPro" id="IPR014721">
    <property type="entry name" value="Ribsml_uS5_D2-typ_fold_subgr"/>
</dbReference>
<keyword evidence="4" id="KW-1185">Reference proteome</keyword>
<dbReference type="Pfam" id="PF05362">
    <property type="entry name" value="Lon_C"/>
    <property type="match status" value="1"/>
</dbReference>
<feature type="domain" description="Lon proteolytic" evidence="2">
    <location>
        <begin position="177"/>
        <end position="243"/>
    </location>
</feature>
<protein>
    <recommendedName>
        <fullName evidence="2">Lon proteolytic domain-containing protein</fullName>
    </recommendedName>
</protein>
<sequence length="258" mass="25787">MILCAALVVAPIAVAAAVPLPFTVLQPGISVNTLGSYQGSQVITITGHPTRQTDGQLRMTTIAATLPNYSPPLSEVVGAWGDPNKAVVPRGSVYPSGQSVSQANQVNQQAMQQSQESATTAALSFLGLSPAKVKVDLKLADVGGPSAGLMFTLGIIDELNGNGSGKQGAAGDLTGGSVVAGTGEIDDSGDVGAVGGVALKTKAAARDGATVFLVPQGECSDAKVNTPKGLRLVPVTTLDQAVKSLEALQNGGASVPSC</sequence>
<dbReference type="GO" id="GO:0006508">
    <property type="term" value="P:proteolysis"/>
    <property type="evidence" value="ECO:0007669"/>
    <property type="project" value="InterPro"/>
</dbReference>
<dbReference type="Proteomes" id="UP000248889">
    <property type="component" value="Unassembled WGS sequence"/>
</dbReference>
<keyword evidence="1" id="KW-0732">Signal</keyword>
<evidence type="ECO:0000313" key="4">
    <source>
        <dbReference type="Proteomes" id="UP000248889"/>
    </source>
</evidence>
<accession>A0A2X0IAQ9</accession>
<dbReference type="EMBL" id="QKYN01000128">
    <property type="protein sequence ID" value="RAG82024.1"/>
    <property type="molecule type" value="Genomic_DNA"/>
</dbReference>
<evidence type="ECO:0000259" key="2">
    <source>
        <dbReference type="Pfam" id="PF05362"/>
    </source>
</evidence>
<comment type="caution">
    <text evidence="3">The sequence shown here is derived from an EMBL/GenBank/DDBJ whole genome shotgun (WGS) entry which is preliminary data.</text>
</comment>
<feature type="signal peptide" evidence="1">
    <location>
        <begin position="1"/>
        <end position="15"/>
    </location>
</feature>
<feature type="chain" id="PRO_5016044773" description="Lon proteolytic domain-containing protein" evidence="1">
    <location>
        <begin position="16"/>
        <end position="258"/>
    </location>
</feature>
<dbReference type="InterPro" id="IPR020568">
    <property type="entry name" value="Ribosomal_Su5_D2-typ_SF"/>
</dbReference>
<dbReference type="Gene3D" id="3.30.230.10">
    <property type="match status" value="1"/>
</dbReference>
<evidence type="ECO:0000256" key="1">
    <source>
        <dbReference type="SAM" id="SignalP"/>
    </source>
</evidence>
<gene>
    <name evidence="3" type="ORF">DN069_29900</name>
</gene>
<proteinExistence type="predicted"/>
<organism evidence="3 4">
    <name type="scientific">Streptacidiphilus pinicola</name>
    <dbReference type="NCBI Taxonomy" id="2219663"/>
    <lineage>
        <taxon>Bacteria</taxon>
        <taxon>Bacillati</taxon>
        <taxon>Actinomycetota</taxon>
        <taxon>Actinomycetes</taxon>
        <taxon>Kitasatosporales</taxon>
        <taxon>Streptomycetaceae</taxon>
        <taxon>Streptacidiphilus</taxon>
    </lineage>
</organism>
<dbReference type="InterPro" id="IPR008269">
    <property type="entry name" value="Lon_proteolytic"/>
</dbReference>
<dbReference type="OrthoDB" id="2356897at2"/>
<dbReference type="SUPFAM" id="SSF54211">
    <property type="entry name" value="Ribosomal protein S5 domain 2-like"/>
    <property type="match status" value="1"/>
</dbReference>
<dbReference type="GO" id="GO:0004176">
    <property type="term" value="F:ATP-dependent peptidase activity"/>
    <property type="evidence" value="ECO:0007669"/>
    <property type="project" value="InterPro"/>
</dbReference>
<reference evidence="3 4" key="1">
    <citation type="submission" date="2018-06" db="EMBL/GenBank/DDBJ databases">
        <title>Streptacidiphilus pinicola sp. nov., isolated from pine grove soil.</title>
        <authorList>
            <person name="Roh S.G."/>
            <person name="Park S."/>
            <person name="Kim M.-K."/>
            <person name="Yun B.-R."/>
            <person name="Park J."/>
            <person name="Kim M.J."/>
            <person name="Kim Y.S."/>
            <person name="Kim S.B."/>
        </authorList>
    </citation>
    <scope>NUCLEOTIDE SEQUENCE [LARGE SCALE GENOMIC DNA]</scope>
    <source>
        <strain evidence="3 4">MMS16-CNU450</strain>
    </source>
</reference>
<evidence type="ECO:0000313" key="3">
    <source>
        <dbReference type="EMBL" id="RAG82024.1"/>
    </source>
</evidence>